<organism evidence="2">
    <name type="scientific">Mucochytrium quahogii</name>
    <dbReference type="NCBI Taxonomy" id="96639"/>
    <lineage>
        <taxon>Eukaryota</taxon>
        <taxon>Sar</taxon>
        <taxon>Stramenopiles</taxon>
        <taxon>Bigyra</taxon>
        <taxon>Labyrinthulomycetes</taxon>
        <taxon>Thraustochytrida</taxon>
        <taxon>Thraustochytriidae</taxon>
        <taxon>Mucochytrium</taxon>
    </lineage>
</organism>
<gene>
    <name evidence="2" type="ORF">QSP1433_LOCUS11318</name>
</gene>
<proteinExistence type="predicted"/>
<name>A0A7S2S820_9STRA</name>
<accession>A0A7S2S820</accession>
<protein>
    <submittedName>
        <fullName evidence="2">Uncharacterized protein</fullName>
    </submittedName>
</protein>
<keyword evidence="1" id="KW-0472">Membrane</keyword>
<evidence type="ECO:0000313" key="2">
    <source>
        <dbReference type="EMBL" id="CAD9692361.1"/>
    </source>
</evidence>
<dbReference type="AlphaFoldDB" id="A0A7S2S820"/>
<keyword evidence="1" id="KW-1133">Transmembrane helix</keyword>
<feature type="transmembrane region" description="Helical" evidence="1">
    <location>
        <begin position="120"/>
        <end position="139"/>
    </location>
</feature>
<evidence type="ECO:0000256" key="1">
    <source>
        <dbReference type="SAM" id="Phobius"/>
    </source>
</evidence>
<keyword evidence="1" id="KW-0812">Transmembrane</keyword>
<reference evidence="2" key="1">
    <citation type="submission" date="2021-01" db="EMBL/GenBank/DDBJ databases">
        <authorList>
            <person name="Corre E."/>
            <person name="Pelletier E."/>
            <person name="Niang G."/>
            <person name="Scheremetjew M."/>
            <person name="Finn R."/>
            <person name="Kale V."/>
            <person name="Holt S."/>
            <person name="Cochrane G."/>
            <person name="Meng A."/>
            <person name="Brown T."/>
            <person name="Cohen L."/>
        </authorList>
    </citation>
    <scope>NUCLEOTIDE SEQUENCE</scope>
    <source>
        <strain evidence="2">NY070348D</strain>
    </source>
</reference>
<sequence length="158" mass="18216">MAMQSSPVSFVDKVVVVEYVLSDEEREVKKEAYRRVCEKRNARKTKMFEPSLARDVVGQLRREYYSSKTPLTPSFISVKSKKAVRKQLIADGLKEQRRKASKVKRDLYTVAKSNNRPWEVFAVTFIIIKIISHILATFLTTQDINELNSKKTPTIAYA</sequence>
<dbReference type="EMBL" id="HBHK01017823">
    <property type="protein sequence ID" value="CAD9692361.1"/>
    <property type="molecule type" value="Transcribed_RNA"/>
</dbReference>